<dbReference type="EMBL" id="JANBQF010000423">
    <property type="protein sequence ID" value="KAJ2001299.1"/>
    <property type="molecule type" value="Genomic_DNA"/>
</dbReference>
<dbReference type="InterPro" id="IPR009083">
    <property type="entry name" value="TFIIA_a-hlx"/>
</dbReference>
<dbReference type="InterPro" id="IPR003194">
    <property type="entry name" value="TFIIA_gsu"/>
</dbReference>
<dbReference type="PANTHER" id="PTHR10966">
    <property type="entry name" value="TRANSCRIPTION INITIATION FACTOR IIA SUBUNIT 2"/>
    <property type="match status" value="1"/>
</dbReference>
<gene>
    <name evidence="11" type="primary">toa2_1</name>
    <name evidence="11" type="ORF">H4R26_004196</name>
</gene>
<dbReference type="GO" id="GO:0006367">
    <property type="term" value="P:transcription initiation at RNA polymerase II promoter"/>
    <property type="evidence" value="ECO:0007669"/>
    <property type="project" value="InterPro"/>
</dbReference>
<dbReference type="FunFam" id="1.10.287.190:FF:000001">
    <property type="entry name" value="Transcription initiation factor IIA subunit 2"/>
    <property type="match status" value="1"/>
</dbReference>
<evidence type="ECO:0000256" key="1">
    <source>
        <dbReference type="ARBA" id="ARBA00004123"/>
    </source>
</evidence>
<sequence>MPSYYTLYRAGTLGSALIDSLNELVTAGHVTPQLAIQVLEQFDKSLGEALVERVKAKAIMKGRLEIYRNYEEVWTLILKNATFKAEGEAISADKVKIVACSARRAGE</sequence>
<dbReference type="Gene3D" id="1.10.287.190">
    <property type="entry name" value="Transcription factor IIA gamma subunit, alpha-helical domain"/>
    <property type="match status" value="1"/>
</dbReference>
<evidence type="ECO:0000256" key="5">
    <source>
        <dbReference type="ARBA" id="ARBA00023163"/>
    </source>
</evidence>
<evidence type="ECO:0000259" key="9">
    <source>
        <dbReference type="Pfam" id="PF02268"/>
    </source>
</evidence>
<dbReference type="InterPro" id="IPR009088">
    <property type="entry name" value="TFIIA_b-brl"/>
</dbReference>
<dbReference type="Gene3D" id="2.30.18.10">
    <property type="entry name" value="Transcription factor IIA (TFIIA), beta-barrel domain"/>
    <property type="match status" value="1"/>
</dbReference>
<comment type="subcellular location">
    <subcellularLocation>
        <location evidence="1 8">Nucleus</location>
    </subcellularLocation>
</comment>
<reference evidence="11" key="1">
    <citation type="submission" date="2022-07" db="EMBL/GenBank/DDBJ databases">
        <title>Phylogenomic reconstructions and comparative analyses of Kickxellomycotina fungi.</title>
        <authorList>
            <person name="Reynolds N.K."/>
            <person name="Stajich J.E."/>
            <person name="Barry K."/>
            <person name="Grigoriev I.V."/>
            <person name="Crous P."/>
            <person name="Smith M.E."/>
        </authorList>
    </citation>
    <scope>NUCLEOTIDE SEQUENCE</scope>
    <source>
        <strain evidence="11">IMI 214461</strain>
    </source>
</reference>
<protein>
    <recommendedName>
        <fullName evidence="3 8">Transcription initiation factor IIA subunit 2</fullName>
    </recommendedName>
</protein>
<feature type="domain" description="Transcription initiation factor IIA gamma subunit N-terminal" evidence="9">
    <location>
        <begin position="4"/>
        <end position="50"/>
    </location>
</feature>
<dbReference type="Proteomes" id="UP001150907">
    <property type="component" value="Unassembled WGS sequence"/>
</dbReference>
<evidence type="ECO:0000313" key="11">
    <source>
        <dbReference type="EMBL" id="KAJ2001299.1"/>
    </source>
</evidence>
<dbReference type="InterPro" id="IPR015872">
    <property type="entry name" value="TFIIA_gsu_N"/>
</dbReference>
<evidence type="ECO:0000256" key="6">
    <source>
        <dbReference type="ARBA" id="ARBA00023242"/>
    </source>
</evidence>
<keyword evidence="12" id="KW-1185">Reference proteome</keyword>
<comment type="caution">
    <text evidence="11">The sequence shown here is derived from an EMBL/GenBank/DDBJ whole genome shotgun (WGS) entry which is preliminary data.</text>
</comment>
<proteinExistence type="inferred from homology"/>
<comment type="function">
    <text evidence="7">TFIIA is a component of the transcription machinery of RNA polymerase II and plays an important role in transcriptional activation. TFIIA in a complex with TBP mediates transcriptional activity.</text>
</comment>
<dbReference type="SUPFAM" id="SSF50784">
    <property type="entry name" value="Transcription factor IIA (TFIIA), beta-barrel domain"/>
    <property type="match status" value="1"/>
</dbReference>
<feature type="domain" description="Transcription initiation factor IIA gamma subunit C-terminal" evidence="10">
    <location>
        <begin position="61"/>
        <end position="102"/>
    </location>
</feature>
<dbReference type="PIRSF" id="PIRSF009415">
    <property type="entry name" value="Hum_TFIIA_gamma"/>
    <property type="match status" value="1"/>
</dbReference>
<evidence type="ECO:0000256" key="4">
    <source>
        <dbReference type="ARBA" id="ARBA00023015"/>
    </source>
</evidence>
<evidence type="ECO:0000256" key="7">
    <source>
        <dbReference type="ARBA" id="ARBA00024733"/>
    </source>
</evidence>
<comment type="similarity">
    <text evidence="2 8">Belongs to the TFIIA subunit 2 family.</text>
</comment>
<dbReference type="GO" id="GO:0005672">
    <property type="term" value="C:transcription factor TFIIA complex"/>
    <property type="evidence" value="ECO:0007669"/>
    <property type="project" value="InterPro"/>
</dbReference>
<evidence type="ECO:0000313" key="12">
    <source>
        <dbReference type="Proteomes" id="UP001150907"/>
    </source>
</evidence>
<evidence type="ECO:0000256" key="3">
    <source>
        <dbReference type="ARBA" id="ARBA00019928"/>
    </source>
</evidence>
<dbReference type="OrthoDB" id="586585at2759"/>
<accession>A0A9W8BB51</accession>
<organism evidence="11 12">
    <name type="scientific">Coemansia thaxteri</name>
    <dbReference type="NCBI Taxonomy" id="2663907"/>
    <lineage>
        <taxon>Eukaryota</taxon>
        <taxon>Fungi</taxon>
        <taxon>Fungi incertae sedis</taxon>
        <taxon>Zoopagomycota</taxon>
        <taxon>Kickxellomycotina</taxon>
        <taxon>Kickxellomycetes</taxon>
        <taxon>Kickxellales</taxon>
        <taxon>Kickxellaceae</taxon>
        <taxon>Coemansia</taxon>
    </lineage>
</organism>
<dbReference type="CDD" id="cd10145">
    <property type="entry name" value="TFIIA_gamma_N"/>
    <property type="match status" value="1"/>
</dbReference>
<dbReference type="SUPFAM" id="SSF47396">
    <property type="entry name" value="Transcription factor IIA (TFIIA), alpha-helical domain"/>
    <property type="match status" value="1"/>
</dbReference>
<evidence type="ECO:0000256" key="8">
    <source>
        <dbReference type="PIRNR" id="PIRNR009415"/>
    </source>
</evidence>
<keyword evidence="5 8" id="KW-0804">Transcription</keyword>
<dbReference type="Pfam" id="PF02751">
    <property type="entry name" value="TFIIA_gamma_C"/>
    <property type="match status" value="1"/>
</dbReference>
<evidence type="ECO:0000259" key="10">
    <source>
        <dbReference type="Pfam" id="PF02751"/>
    </source>
</evidence>
<evidence type="ECO:0000256" key="2">
    <source>
        <dbReference type="ARBA" id="ARBA00007675"/>
    </source>
</evidence>
<dbReference type="AlphaFoldDB" id="A0A9W8BB51"/>
<name>A0A9W8BB51_9FUNG</name>
<dbReference type="Pfam" id="PF02268">
    <property type="entry name" value="TFIIA_gamma_N"/>
    <property type="match status" value="1"/>
</dbReference>
<dbReference type="CDD" id="cd10014">
    <property type="entry name" value="TFIIA_gamma_C"/>
    <property type="match status" value="1"/>
</dbReference>
<keyword evidence="4 8" id="KW-0805">Transcription regulation</keyword>
<dbReference type="InterPro" id="IPR015871">
    <property type="entry name" value="TFIIA_gsu_C"/>
</dbReference>
<keyword evidence="6 8" id="KW-0539">Nucleus</keyword>